<dbReference type="GO" id="GO:0005737">
    <property type="term" value="C:cytoplasm"/>
    <property type="evidence" value="ECO:0007669"/>
    <property type="project" value="TreeGrafter"/>
</dbReference>
<organism evidence="4 5">
    <name type="scientific">Agrocybe chaxingu</name>
    <dbReference type="NCBI Taxonomy" id="84603"/>
    <lineage>
        <taxon>Eukaryota</taxon>
        <taxon>Fungi</taxon>
        <taxon>Dikarya</taxon>
        <taxon>Basidiomycota</taxon>
        <taxon>Agaricomycotina</taxon>
        <taxon>Agaricomycetes</taxon>
        <taxon>Agaricomycetidae</taxon>
        <taxon>Agaricales</taxon>
        <taxon>Agaricineae</taxon>
        <taxon>Strophariaceae</taxon>
        <taxon>Agrocybe</taxon>
    </lineage>
</organism>
<evidence type="ECO:0000256" key="2">
    <source>
        <dbReference type="SAM" id="MobiDB-lite"/>
    </source>
</evidence>
<dbReference type="Proteomes" id="UP001148786">
    <property type="component" value="Unassembled WGS sequence"/>
</dbReference>
<name>A0A9W8K7H4_9AGAR</name>
<evidence type="ECO:0000259" key="3">
    <source>
        <dbReference type="Pfam" id="PF00656"/>
    </source>
</evidence>
<dbReference type="PANTHER" id="PTHR48104">
    <property type="entry name" value="METACASPASE-4"/>
    <property type="match status" value="1"/>
</dbReference>
<dbReference type="PANTHER" id="PTHR48104:SF30">
    <property type="entry name" value="METACASPASE-1"/>
    <property type="match status" value="1"/>
</dbReference>
<protein>
    <recommendedName>
        <fullName evidence="3">Peptidase C14 caspase domain-containing protein</fullName>
    </recommendedName>
</protein>
<comment type="caution">
    <text evidence="4">The sequence shown here is derived from an EMBL/GenBank/DDBJ whole genome shotgun (WGS) entry which is preliminary data.</text>
</comment>
<feature type="compositionally biased region" description="Polar residues" evidence="2">
    <location>
        <begin position="163"/>
        <end position="196"/>
    </location>
</feature>
<evidence type="ECO:0000256" key="1">
    <source>
        <dbReference type="ARBA" id="ARBA00009005"/>
    </source>
</evidence>
<dbReference type="Gene3D" id="3.40.50.12660">
    <property type="match status" value="1"/>
</dbReference>
<dbReference type="Pfam" id="PF00656">
    <property type="entry name" value="Peptidase_C14"/>
    <property type="match status" value="1"/>
</dbReference>
<dbReference type="GO" id="GO:0006508">
    <property type="term" value="P:proteolysis"/>
    <property type="evidence" value="ECO:0007669"/>
    <property type="project" value="InterPro"/>
</dbReference>
<dbReference type="EMBL" id="JANKHO010000151">
    <property type="protein sequence ID" value="KAJ3514310.1"/>
    <property type="molecule type" value="Genomic_DNA"/>
</dbReference>
<feature type="domain" description="Peptidase C14 caspase" evidence="3">
    <location>
        <begin position="30"/>
        <end position="309"/>
    </location>
</feature>
<keyword evidence="5" id="KW-1185">Reference proteome</keyword>
<dbReference type="InterPro" id="IPR011600">
    <property type="entry name" value="Pept_C14_caspase"/>
</dbReference>
<feature type="region of interest" description="Disordered" evidence="2">
    <location>
        <begin position="159"/>
        <end position="196"/>
    </location>
</feature>
<sequence>MQLEWVPFSKAKKYGYDAVDICYLLDHPDHEEPTRANIIKYILSMVRDARPRDRFFFHFSGHSSQEDTTDINESDGMNEYILTCLNEKILDNELNTLLVKSLPPGSSLTSVFDSCHSGTLLDLDHYLCNGIYLPYVNKGHRKTKDLWRRQGRRGAFLHESGATAASTLNRQSGSRLNNANASGTSQTTSGPALRTQSAVTRASELTKGTGSFSIRTDLLKGNSTQFLDNSRLHDSPQQIYQYCDGFTCQKSQHGSAHVNVISISSSADSQRTWEDENGMSMTMALVNMLSDDPHPPLNQVLTMISFQLHASCLTLHAKAVKFRKRLRRFNEKKLRRGSDPVEEPEILPEMVNFQVPQISSVIPLPPDKVWDP</sequence>
<accession>A0A9W8K7H4</accession>
<dbReference type="AlphaFoldDB" id="A0A9W8K7H4"/>
<reference evidence="4" key="1">
    <citation type="submission" date="2022-07" db="EMBL/GenBank/DDBJ databases">
        <title>Genome Sequence of Agrocybe chaxingu.</title>
        <authorList>
            <person name="Buettner E."/>
        </authorList>
    </citation>
    <scope>NUCLEOTIDE SEQUENCE</scope>
    <source>
        <strain evidence="4">MP-N11</strain>
    </source>
</reference>
<evidence type="ECO:0000313" key="5">
    <source>
        <dbReference type="Proteomes" id="UP001148786"/>
    </source>
</evidence>
<dbReference type="GO" id="GO:0004197">
    <property type="term" value="F:cysteine-type endopeptidase activity"/>
    <property type="evidence" value="ECO:0007669"/>
    <property type="project" value="InterPro"/>
</dbReference>
<dbReference type="InterPro" id="IPR050452">
    <property type="entry name" value="Metacaspase"/>
</dbReference>
<gene>
    <name evidence="4" type="ORF">NLJ89_g2450</name>
</gene>
<evidence type="ECO:0000313" key="4">
    <source>
        <dbReference type="EMBL" id="KAJ3514310.1"/>
    </source>
</evidence>
<dbReference type="OrthoDB" id="3223806at2759"/>
<comment type="similarity">
    <text evidence="1">Belongs to the peptidase C14B family.</text>
</comment>
<proteinExistence type="inferred from homology"/>